<name>A0A5C5VLD6_9BACT</name>
<reference evidence="3 4" key="1">
    <citation type="submission" date="2019-02" db="EMBL/GenBank/DDBJ databases">
        <title>Deep-cultivation of Planctomycetes and their phenomic and genomic characterization uncovers novel biology.</title>
        <authorList>
            <person name="Wiegand S."/>
            <person name="Jogler M."/>
            <person name="Boedeker C."/>
            <person name="Pinto D."/>
            <person name="Vollmers J."/>
            <person name="Rivas-Marin E."/>
            <person name="Kohn T."/>
            <person name="Peeters S.H."/>
            <person name="Heuer A."/>
            <person name="Rast P."/>
            <person name="Oberbeckmann S."/>
            <person name="Bunk B."/>
            <person name="Jeske O."/>
            <person name="Meyerdierks A."/>
            <person name="Storesund J.E."/>
            <person name="Kallscheuer N."/>
            <person name="Luecker S."/>
            <person name="Lage O.M."/>
            <person name="Pohl T."/>
            <person name="Merkel B.J."/>
            <person name="Hornburger P."/>
            <person name="Mueller R.-W."/>
            <person name="Bruemmer F."/>
            <person name="Labrenz M."/>
            <person name="Spormann A.M."/>
            <person name="Op Den Camp H."/>
            <person name="Overmann J."/>
            <person name="Amann R."/>
            <person name="Jetten M.S.M."/>
            <person name="Mascher T."/>
            <person name="Medema M.H."/>
            <person name="Devos D.P."/>
            <person name="Kaster A.-K."/>
            <person name="Ovreas L."/>
            <person name="Rohde M."/>
            <person name="Galperin M.Y."/>
            <person name="Jogler C."/>
        </authorList>
    </citation>
    <scope>NUCLEOTIDE SEQUENCE [LARGE SCALE GENOMIC DNA]</scope>
    <source>
        <strain evidence="3 4">Enr8</strain>
    </source>
</reference>
<dbReference type="EC" id="3.1.6.6" evidence="3"/>
<organism evidence="3 4">
    <name type="scientific">Blastopirellula retiformator</name>
    <dbReference type="NCBI Taxonomy" id="2527970"/>
    <lineage>
        <taxon>Bacteria</taxon>
        <taxon>Pseudomonadati</taxon>
        <taxon>Planctomycetota</taxon>
        <taxon>Planctomycetia</taxon>
        <taxon>Pirellulales</taxon>
        <taxon>Pirellulaceae</taxon>
        <taxon>Blastopirellula</taxon>
    </lineage>
</organism>
<dbReference type="PANTHER" id="PTHR43751">
    <property type="entry name" value="SULFATASE"/>
    <property type="match status" value="1"/>
</dbReference>
<dbReference type="InterPro" id="IPR052701">
    <property type="entry name" value="GAG_Ulvan_Degrading_Sulfatases"/>
</dbReference>
<proteinExistence type="predicted"/>
<dbReference type="SUPFAM" id="SSF53649">
    <property type="entry name" value="Alkaline phosphatase-like"/>
    <property type="match status" value="1"/>
</dbReference>
<dbReference type="Pfam" id="PF00884">
    <property type="entry name" value="Sulfatase"/>
    <property type="match status" value="1"/>
</dbReference>
<sequence precursor="true">MIRRLRLASLCIALLITASAYAADKPNILFIMGDDVGMWNISTYHQGMMGYSTPNIDRLAKKGGKFMSYYAQQSCTAGRSAFITGQLPFRTGLSKVGLPGADLGLQKEDPTLAEMLKPMGYVTGQFGKNHLGDRDEFLPTNHGFDEFLGNLYHLNAEEEPENPDYPTNPEFKKKFGPRGVIKSSADGKIEDTGPLTKKRMETIDEEVLAATTDFIDRAKVADKPFFVWFNTTHMHNFTHVKPEDAGKTGLGFYADGIVYHDKIIGQLLDYLDDAGLTENTIVVYTTDNGPMVCLWPDAGMTPFRGEKNTNWDGGWRVPALIRWPGTVEPGSIFTDIFSAEDWFPTLAAAAGDADIKEKLLQGHKAGDKTFKVHLDGYDQGEYLAGKGPSARKEFFYFSDDGDLLALRYDRWKAHFMIQEATGLDVWRNPFTTLRAPLIFDLKVDPFEKAQDGIGYNDWWYRRAFVLVPSQALVGNLMETFVDFPPRQEPASFTVGEALEKLSQPSPGGN</sequence>
<dbReference type="CDD" id="cd16142">
    <property type="entry name" value="ARS_like"/>
    <property type="match status" value="1"/>
</dbReference>
<dbReference type="InterPro" id="IPR017850">
    <property type="entry name" value="Alkaline_phosphatase_core_sf"/>
</dbReference>
<keyword evidence="1" id="KW-0732">Signal</keyword>
<gene>
    <name evidence="3" type="primary">betC_2</name>
    <name evidence="3" type="ORF">Enr8_11330</name>
</gene>
<dbReference type="PANTHER" id="PTHR43751:SF2">
    <property type="entry name" value="SULFATASE N-TERMINAL DOMAIN-CONTAINING PROTEIN"/>
    <property type="match status" value="1"/>
</dbReference>
<feature type="chain" id="PRO_5022731135" evidence="1">
    <location>
        <begin position="23"/>
        <end position="509"/>
    </location>
</feature>
<dbReference type="RefSeq" id="WP_146429604.1">
    <property type="nucleotide sequence ID" value="NZ_SJPF01000001.1"/>
</dbReference>
<dbReference type="EMBL" id="SJPF01000001">
    <property type="protein sequence ID" value="TWT39434.1"/>
    <property type="molecule type" value="Genomic_DNA"/>
</dbReference>
<dbReference type="InterPro" id="IPR000917">
    <property type="entry name" value="Sulfatase_N"/>
</dbReference>
<feature type="domain" description="Sulfatase N-terminal" evidence="2">
    <location>
        <begin position="26"/>
        <end position="351"/>
    </location>
</feature>
<dbReference type="GO" id="GO:0047753">
    <property type="term" value="F:choline-sulfatase activity"/>
    <property type="evidence" value="ECO:0007669"/>
    <property type="project" value="UniProtKB-EC"/>
</dbReference>
<dbReference type="OrthoDB" id="9783154at2"/>
<keyword evidence="4" id="KW-1185">Reference proteome</keyword>
<evidence type="ECO:0000313" key="3">
    <source>
        <dbReference type="EMBL" id="TWT39434.1"/>
    </source>
</evidence>
<keyword evidence="3" id="KW-0378">Hydrolase</keyword>
<dbReference type="Gene3D" id="3.40.720.10">
    <property type="entry name" value="Alkaline Phosphatase, subunit A"/>
    <property type="match status" value="1"/>
</dbReference>
<feature type="signal peptide" evidence="1">
    <location>
        <begin position="1"/>
        <end position="22"/>
    </location>
</feature>
<dbReference type="Pfam" id="PF14707">
    <property type="entry name" value="Sulfatase_C"/>
    <property type="match status" value="1"/>
</dbReference>
<dbReference type="Proteomes" id="UP000318878">
    <property type="component" value="Unassembled WGS sequence"/>
</dbReference>
<evidence type="ECO:0000259" key="2">
    <source>
        <dbReference type="Pfam" id="PF00884"/>
    </source>
</evidence>
<accession>A0A5C5VLD6</accession>
<comment type="caution">
    <text evidence="3">The sequence shown here is derived from an EMBL/GenBank/DDBJ whole genome shotgun (WGS) entry which is preliminary data.</text>
</comment>
<protein>
    <submittedName>
        <fullName evidence="3">Choline-sulfatase</fullName>
        <ecNumber evidence="3">3.1.6.6</ecNumber>
    </submittedName>
</protein>
<dbReference type="AlphaFoldDB" id="A0A5C5VLD6"/>
<dbReference type="Gene3D" id="3.30.1120.10">
    <property type="match status" value="1"/>
</dbReference>
<evidence type="ECO:0000256" key="1">
    <source>
        <dbReference type="SAM" id="SignalP"/>
    </source>
</evidence>
<evidence type="ECO:0000313" key="4">
    <source>
        <dbReference type="Proteomes" id="UP000318878"/>
    </source>
</evidence>